<evidence type="ECO:0000313" key="4">
    <source>
        <dbReference type="Proteomes" id="UP000677228"/>
    </source>
</evidence>
<gene>
    <name evidence="2" type="ORF">OVA965_LOCUS246</name>
    <name evidence="3" type="ORF">TMI583_LOCUS246</name>
</gene>
<accession>A0A8S2CK31</accession>
<dbReference type="Proteomes" id="UP000677228">
    <property type="component" value="Unassembled WGS sequence"/>
</dbReference>
<evidence type="ECO:0000313" key="2">
    <source>
        <dbReference type="EMBL" id="CAF0723717.1"/>
    </source>
</evidence>
<name>A0A8S2CK31_9BILA</name>
<dbReference type="EMBL" id="CAJOBA010000028">
    <property type="protein sequence ID" value="CAF3496089.1"/>
    <property type="molecule type" value="Genomic_DNA"/>
</dbReference>
<protein>
    <submittedName>
        <fullName evidence="2">Uncharacterized protein</fullName>
    </submittedName>
</protein>
<feature type="chain" id="PRO_5036273343" evidence="1">
    <location>
        <begin position="27"/>
        <end position="349"/>
    </location>
</feature>
<dbReference type="PROSITE" id="PS51257">
    <property type="entry name" value="PROKAR_LIPOPROTEIN"/>
    <property type="match status" value="1"/>
</dbReference>
<reference evidence="2" key="1">
    <citation type="submission" date="2021-02" db="EMBL/GenBank/DDBJ databases">
        <authorList>
            <person name="Nowell W R."/>
        </authorList>
    </citation>
    <scope>NUCLEOTIDE SEQUENCE</scope>
</reference>
<keyword evidence="1" id="KW-0732">Signal</keyword>
<feature type="signal peptide" evidence="1">
    <location>
        <begin position="1"/>
        <end position="26"/>
    </location>
</feature>
<organism evidence="2 4">
    <name type="scientific">Didymodactylos carnosus</name>
    <dbReference type="NCBI Taxonomy" id="1234261"/>
    <lineage>
        <taxon>Eukaryota</taxon>
        <taxon>Metazoa</taxon>
        <taxon>Spiralia</taxon>
        <taxon>Gnathifera</taxon>
        <taxon>Rotifera</taxon>
        <taxon>Eurotatoria</taxon>
        <taxon>Bdelloidea</taxon>
        <taxon>Philodinida</taxon>
        <taxon>Philodinidae</taxon>
        <taxon>Didymodactylos</taxon>
    </lineage>
</organism>
<evidence type="ECO:0000256" key="1">
    <source>
        <dbReference type="SAM" id="SignalP"/>
    </source>
</evidence>
<comment type="caution">
    <text evidence="2">The sequence shown here is derived from an EMBL/GenBank/DDBJ whole genome shotgun (WGS) entry which is preliminary data.</text>
</comment>
<sequence length="349" mass="37641">MKLRKMKLKSISTLGLLTVGAASVLAACKNEEKDPVADQDTVNAVAAAFLDEGQDSKAITNSADYARLLPQTGSSFDGANYYARLTYVFEKNVTLASVTGNVPVTTYPGTVELTLTFSKNEKTASAKIVFTIEADDQLVVTMFANHFLDEGQQSYATAYANDYTNLLANTPGVTFDGEIRLASVVGNNPVPQTYPQVTILTLHFEKGTAKAEAKINFEIIGDPATEIELNTEANKYDSLIGTASAPLKPSEKGWAIFTKLLEGTPWGEHSSETIHKALYTFLVSQDGPLPIEGHREEDMNTFLNDLHSLLGGTVDQSATTPSAPDNAVFRLAGDRFNEAGVMDLVSARQ</sequence>
<evidence type="ECO:0000313" key="3">
    <source>
        <dbReference type="EMBL" id="CAF3496089.1"/>
    </source>
</evidence>
<proteinExistence type="predicted"/>
<dbReference type="EMBL" id="CAJNOK010000028">
    <property type="protein sequence ID" value="CAF0723717.1"/>
    <property type="molecule type" value="Genomic_DNA"/>
</dbReference>
<dbReference type="AlphaFoldDB" id="A0A8S2CK31"/>
<dbReference type="Proteomes" id="UP000682733">
    <property type="component" value="Unassembled WGS sequence"/>
</dbReference>